<reference evidence="11" key="1">
    <citation type="submission" date="2017-09" db="EMBL/GenBank/DDBJ databases">
        <title>Depth-based differentiation of microbial function through sediment-hosted aquifers and enrichment of novel symbionts in the deep terrestrial subsurface.</title>
        <authorList>
            <person name="Probst A.J."/>
            <person name="Ladd B."/>
            <person name="Jarett J.K."/>
            <person name="Geller-Mcgrath D.E."/>
            <person name="Sieber C.M.K."/>
            <person name="Emerson J.B."/>
            <person name="Anantharaman K."/>
            <person name="Thomas B.C."/>
            <person name="Malmstrom R."/>
            <person name="Stieglmeier M."/>
            <person name="Klingl A."/>
            <person name="Woyke T."/>
            <person name="Ryan C.M."/>
            <person name="Banfield J.F."/>
        </authorList>
    </citation>
    <scope>NUCLEOTIDE SEQUENCE [LARGE SCALE GENOMIC DNA]</scope>
</reference>
<evidence type="ECO:0000256" key="1">
    <source>
        <dbReference type="ARBA" id="ARBA00004429"/>
    </source>
</evidence>
<keyword evidence="3" id="KW-1003">Cell membrane</keyword>
<evidence type="ECO:0000256" key="6">
    <source>
        <dbReference type="ARBA" id="ARBA00022970"/>
    </source>
</evidence>
<gene>
    <name evidence="10" type="ORF">CO020_00880</name>
</gene>
<dbReference type="GO" id="GO:0005886">
    <property type="term" value="C:plasma membrane"/>
    <property type="evidence" value="ECO:0007669"/>
    <property type="project" value="UniProtKB-SubCell"/>
</dbReference>
<feature type="transmembrane region" description="Helical" evidence="9">
    <location>
        <begin position="225"/>
        <end position="247"/>
    </location>
</feature>
<dbReference type="GO" id="GO:0003333">
    <property type="term" value="P:amino acid transmembrane transport"/>
    <property type="evidence" value="ECO:0007669"/>
    <property type="project" value="InterPro"/>
</dbReference>
<dbReference type="AlphaFoldDB" id="A0A2M8G165"/>
<dbReference type="InterPro" id="IPR018227">
    <property type="entry name" value="Amino_acid_transport_2"/>
</dbReference>
<evidence type="ECO:0000256" key="8">
    <source>
        <dbReference type="ARBA" id="ARBA00023136"/>
    </source>
</evidence>
<keyword evidence="5 9" id="KW-0812">Transmembrane</keyword>
<feature type="transmembrane region" description="Helical" evidence="9">
    <location>
        <begin position="187"/>
        <end position="204"/>
    </location>
</feature>
<dbReference type="Gene3D" id="1.20.1740.10">
    <property type="entry name" value="Amino acid/polyamine transporter I"/>
    <property type="match status" value="1"/>
</dbReference>
<dbReference type="InterPro" id="IPR013059">
    <property type="entry name" value="Trp_tyr_transpt"/>
</dbReference>
<dbReference type="EMBL" id="PFQX01000038">
    <property type="protein sequence ID" value="PJC65396.1"/>
    <property type="molecule type" value="Genomic_DNA"/>
</dbReference>
<protein>
    <recommendedName>
        <fullName evidence="12">Amino acid transporter transmembrane domain-containing protein</fullName>
    </recommendedName>
</protein>
<feature type="transmembrane region" description="Helical" evidence="9">
    <location>
        <begin position="148"/>
        <end position="167"/>
    </location>
</feature>
<dbReference type="Pfam" id="PF03222">
    <property type="entry name" value="Trp_Tyr_perm"/>
    <property type="match status" value="1"/>
</dbReference>
<name>A0A2M8G165_9BACT</name>
<evidence type="ECO:0000256" key="4">
    <source>
        <dbReference type="ARBA" id="ARBA00022519"/>
    </source>
</evidence>
<dbReference type="PANTHER" id="PTHR46997:SF2">
    <property type="entry name" value="TYROSINE-SPECIFIC TRANSPORT SYSTEM"/>
    <property type="match status" value="1"/>
</dbReference>
<keyword evidence="6" id="KW-0029">Amino-acid transport</keyword>
<keyword evidence="4" id="KW-0997">Cell inner membrane</keyword>
<evidence type="ECO:0000256" key="9">
    <source>
        <dbReference type="SAM" id="Phobius"/>
    </source>
</evidence>
<evidence type="ECO:0000256" key="2">
    <source>
        <dbReference type="ARBA" id="ARBA00022448"/>
    </source>
</evidence>
<sequence length="375" mass="40913">MTKFSKRYKELILPAGLLSALIIGAGMFALPYVFREAGFLAGFLYLAVFAAVFSTVHLMYSEIIAGTPGRHRFVGYAEIYLGRAGKWLSVVAVLSGLLLTLTIYLILSVSFIKLVSPALPPVVGALLFWFMGSVVVAMSLSRVANFEFAVAAAMVVIVVVLFVLGLAKTDFRSLLLLAKPVRGFTSLLLPYGVVLFALAGRAAISSVRDYFDKNNLDISKLKPAIILGTVIPAVVYAIFVLAITWLSPGGVSMDAVSGIGLIAPWVLGLIGALGIFIIWTSYFFLGLEARDILRYDFKFPSAAALMVVVFLPLALYFYNSHNFIWFVSIVGGVFLALESILVVLMRHRLKPVGYWGRFIILVFLGGILYEIVKVV</sequence>
<proteinExistence type="predicted"/>
<evidence type="ECO:0000256" key="7">
    <source>
        <dbReference type="ARBA" id="ARBA00022989"/>
    </source>
</evidence>
<dbReference type="Proteomes" id="UP000229674">
    <property type="component" value="Unassembled WGS sequence"/>
</dbReference>
<keyword evidence="7 9" id="KW-1133">Transmembrane helix</keyword>
<feature type="transmembrane region" description="Helical" evidence="9">
    <location>
        <begin position="259"/>
        <end position="285"/>
    </location>
</feature>
<organism evidence="10 11">
    <name type="scientific">Candidatus Colwellbacteria bacterium CG_4_9_14_0_2_um_filter_50_12</name>
    <dbReference type="NCBI Taxonomy" id="1974538"/>
    <lineage>
        <taxon>Bacteria</taxon>
        <taxon>Candidatus Colwelliibacteriota</taxon>
    </lineage>
</organism>
<feature type="transmembrane region" description="Helical" evidence="9">
    <location>
        <begin position="297"/>
        <end position="317"/>
    </location>
</feature>
<feature type="transmembrane region" description="Helical" evidence="9">
    <location>
        <begin position="118"/>
        <end position="141"/>
    </location>
</feature>
<feature type="transmembrane region" description="Helical" evidence="9">
    <location>
        <begin position="323"/>
        <end position="345"/>
    </location>
</feature>
<evidence type="ECO:0000313" key="10">
    <source>
        <dbReference type="EMBL" id="PJC65396.1"/>
    </source>
</evidence>
<keyword evidence="2" id="KW-0813">Transport</keyword>
<dbReference type="PANTHER" id="PTHR46997">
    <property type="entry name" value="LOW AFFINITY TRYPTOPHAN PERMEASE-RELATED"/>
    <property type="match status" value="1"/>
</dbReference>
<evidence type="ECO:0000313" key="11">
    <source>
        <dbReference type="Proteomes" id="UP000229674"/>
    </source>
</evidence>
<evidence type="ECO:0000256" key="5">
    <source>
        <dbReference type="ARBA" id="ARBA00022692"/>
    </source>
</evidence>
<keyword evidence="8 9" id="KW-0472">Membrane</keyword>
<evidence type="ECO:0000256" key="3">
    <source>
        <dbReference type="ARBA" id="ARBA00022475"/>
    </source>
</evidence>
<feature type="transmembrane region" description="Helical" evidence="9">
    <location>
        <begin position="87"/>
        <end position="112"/>
    </location>
</feature>
<feature type="transmembrane region" description="Helical" evidence="9">
    <location>
        <begin position="40"/>
        <end position="60"/>
    </location>
</feature>
<feature type="transmembrane region" description="Helical" evidence="9">
    <location>
        <begin position="12"/>
        <end position="34"/>
    </location>
</feature>
<accession>A0A2M8G165</accession>
<comment type="caution">
    <text evidence="10">The sequence shown here is derived from an EMBL/GenBank/DDBJ whole genome shotgun (WGS) entry which is preliminary data.</text>
</comment>
<feature type="transmembrane region" description="Helical" evidence="9">
    <location>
        <begin position="352"/>
        <end position="372"/>
    </location>
</feature>
<dbReference type="GO" id="GO:0015173">
    <property type="term" value="F:aromatic amino acid transmembrane transporter activity"/>
    <property type="evidence" value="ECO:0007669"/>
    <property type="project" value="InterPro"/>
</dbReference>
<comment type="subcellular location">
    <subcellularLocation>
        <location evidence="1">Cell inner membrane</location>
        <topology evidence="1">Multi-pass membrane protein</topology>
    </subcellularLocation>
</comment>
<evidence type="ECO:0008006" key="12">
    <source>
        <dbReference type="Google" id="ProtNLM"/>
    </source>
</evidence>